<dbReference type="InterPro" id="IPR006047">
    <property type="entry name" value="GH13_cat_dom"/>
</dbReference>
<sequence>MSHVEGPPLRFLDLDTPQLPFFSPHLSHPLISIMSSENIPTDGTGVIGLDPWLEPHRDVLKSRYQLVEKWAKDINDHEGGLDKFSKGYETFGLHAQPNGDVTYREWAPNAKEASLVGDYNNWDPSVNPMTRDSFGVWNVTVPAKDGAAAIPHDSKIKITMVLPSGERIYRLPAWIKRVVQDLKVSPAYDAVFWNPPAEEVYKFQHSRPKKPASLRIYEAHVGISSPETKVATYKEFTKNMLPRIKYLGYNAIQLMAIMEHAYYASFGYQVNNFFAASSRYGSPEDLKELVDTAHSLGLVVLLDVVHSHASKNVIDGINEFDGTDHLYFHGGAKGRHELWDSRLFNYGNHEVLRFLLSNLRFWMEEYQFDGYRFDGVTSMLYTHHGIGTGFSGGYHEYFGPAVDEEGVTYLTLANEMLHDIYPDVITVAEDVSGMPALCLPHALGGVGFDYRLAMAIPDMYIKLLKESQDSDWDMGNLSFTLVNRRHGEKTIAYAESHDQALVGDKTLMMWLCDKEMYTHMSTLTEFTPVIERGMALHKMIRLITHGLGGEGYLNFEGNEFGHPEWLDFPREGNNNSFWYARRQLNLTDDSLLRYKFLNEFDRGMQLTEEKYGWLSSPQAYISLKNESDKVLVFERAGLLWIFNFNPTQSFTDYRVGVDVAGTYRIVLDTDDTAFGGLGRNVKETRFFTTDLEWNGRSNFVQVYIPTRTALVCDSSCSVLCNITDCFFQVLALENTL</sequence>
<dbReference type="InterPro" id="IPR037439">
    <property type="entry name" value="Branching_enzy"/>
</dbReference>
<dbReference type="Pfam" id="PF02922">
    <property type="entry name" value="CBM_48"/>
    <property type="match status" value="1"/>
</dbReference>
<dbReference type="CDD" id="cd02854">
    <property type="entry name" value="E_set_GBE_euk_N"/>
    <property type="match status" value="1"/>
</dbReference>
<evidence type="ECO:0000256" key="4">
    <source>
        <dbReference type="ARBA" id="ARBA00012541"/>
    </source>
</evidence>
<dbReference type="SUPFAM" id="SSF81296">
    <property type="entry name" value="E set domains"/>
    <property type="match status" value="1"/>
</dbReference>
<keyword evidence="6" id="KW-0328">Glycosyltransferase</keyword>
<dbReference type="Pfam" id="PF00128">
    <property type="entry name" value="Alpha-amylase"/>
    <property type="match status" value="1"/>
</dbReference>
<dbReference type="GO" id="GO:0043169">
    <property type="term" value="F:cation binding"/>
    <property type="evidence" value="ECO:0007669"/>
    <property type="project" value="InterPro"/>
</dbReference>
<dbReference type="GO" id="GO:0005737">
    <property type="term" value="C:cytoplasm"/>
    <property type="evidence" value="ECO:0007669"/>
    <property type="project" value="TreeGrafter"/>
</dbReference>
<dbReference type="EMBL" id="CAJVPA010000022">
    <property type="protein sequence ID" value="CAG8242945.1"/>
    <property type="molecule type" value="Genomic_DNA"/>
</dbReference>
<keyword evidence="7" id="KW-0808">Transferase</keyword>
<evidence type="ECO:0000256" key="6">
    <source>
        <dbReference type="ARBA" id="ARBA00022676"/>
    </source>
</evidence>
<dbReference type="OrthoDB" id="196493at2759"/>
<evidence type="ECO:0000256" key="3">
    <source>
        <dbReference type="ARBA" id="ARBA00009000"/>
    </source>
</evidence>
<dbReference type="FunFam" id="3.20.20.80:FF:000001">
    <property type="entry name" value="1,4-alpha-glucan branching enzyme"/>
    <property type="match status" value="1"/>
</dbReference>
<dbReference type="InterPro" id="IPR017853">
    <property type="entry name" value="GH"/>
</dbReference>
<dbReference type="Gene3D" id="3.20.20.80">
    <property type="entry name" value="Glycosidases"/>
    <property type="match status" value="1"/>
</dbReference>
<comment type="caution">
    <text evidence="13">The sequence shown here is derived from an EMBL/GenBank/DDBJ whole genome shotgun (WGS) entry which is preliminary data.</text>
</comment>
<evidence type="ECO:0000256" key="5">
    <source>
        <dbReference type="ARBA" id="ARBA00020932"/>
    </source>
</evidence>
<dbReference type="AlphaFoldDB" id="A0A9W4I901"/>
<evidence type="ECO:0000256" key="9">
    <source>
        <dbReference type="ARBA" id="ARBA00031979"/>
    </source>
</evidence>
<dbReference type="FunFam" id="2.60.40.1180:FF:000003">
    <property type="entry name" value="1,4-alpha-glucan-branching enzyme, chloroplastic/amyloplastic"/>
    <property type="match status" value="1"/>
</dbReference>
<dbReference type="GO" id="GO:0004553">
    <property type="term" value="F:hydrolase activity, hydrolyzing O-glycosyl compounds"/>
    <property type="evidence" value="ECO:0007669"/>
    <property type="project" value="InterPro"/>
</dbReference>
<dbReference type="PANTHER" id="PTHR43651">
    <property type="entry name" value="1,4-ALPHA-GLUCAN-BRANCHING ENZYME"/>
    <property type="match status" value="1"/>
</dbReference>
<comment type="function">
    <text evidence="10">Glycogen-branching enzyme participates in the glycogen biosynthetic process along with glycogenin and glycogen synthase. Generates alpha-1,6-glucosidic branches from alpha-1,4-linked glucose chains, to increase solubility of the glycogen polymer.</text>
</comment>
<dbReference type="EC" id="2.4.1.18" evidence="4"/>
<dbReference type="PIRSF" id="PIRSF000463">
    <property type="entry name" value="GlgB"/>
    <property type="match status" value="1"/>
</dbReference>
<organism evidence="13 14">
    <name type="scientific">Penicillium salamii</name>
    <dbReference type="NCBI Taxonomy" id="1612424"/>
    <lineage>
        <taxon>Eukaryota</taxon>
        <taxon>Fungi</taxon>
        <taxon>Dikarya</taxon>
        <taxon>Ascomycota</taxon>
        <taxon>Pezizomycotina</taxon>
        <taxon>Eurotiomycetes</taxon>
        <taxon>Eurotiomycetidae</taxon>
        <taxon>Eurotiales</taxon>
        <taxon>Aspergillaceae</taxon>
        <taxon>Penicillium</taxon>
    </lineage>
</organism>
<evidence type="ECO:0000256" key="8">
    <source>
        <dbReference type="ARBA" id="ARBA00023056"/>
    </source>
</evidence>
<dbReference type="Gene3D" id="2.60.40.1180">
    <property type="entry name" value="Golgi alpha-mannosidase II"/>
    <property type="match status" value="1"/>
</dbReference>
<feature type="domain" description="Glycosyl hydrolase family 13 catalytic" evidence="12">
    <location>
        <begin position="227"/>
        <end position="543"/>
    </location>
</feature>
<dbReference type="InterPro" id="IPR014756">
    <property type="entry name" value="Ig_E-set"/>
</dbReference>
<dbReference type="Gene3D" id="2.60.40.10">
    <property type="entry name" value="Immunoglobulins"/>
    <property type="match status" value="1"/>
</dbReference>
<dbReference type="InterPro" id="IPR006048">
    <property type="entry name" value="A-amylase/branching_C"/>
</dbReference>
<comment type="pathway">
    <text evidence="2">Glycan biosynthesis; glycogen biosynthesis.</text>
</comment>
<dbReference type="GO" id="GO:0005978">
    <property type="term" value="P:glycogen biosynthetic process"/>
    <property type="evidence" value="ECO:0007669"/>
    <property type="project" value="UniProtKB-KW"/>
</dbReference>
<gene>
    <name evidence="13" type="ORF">PSALAMII_LOCUS591</name>
</gene>
<dbReference type="Pfam" id="PF02806">
    <property type="entry name" value="Alpha-amylase_C"/>
    <property type="match status" value="1"/>
</dbReference>
<dbReference type="InterPro" id="IPR004193">
    <property type="entry name" value="Glyco_hydro_13_N"/>
</dbReference>
<feature type="active site" description="Proton donor" evidence="11">
    <location>
        <position position="429"/>
    </location>
</feature>
<dbReference type="Proteomes" id="UP001152646">
    <property type="component" value="Unassembled WGS sequence"/>
</dbReference>
<dbReference type="SMART" id="SM00642">
    <property type="entry name" value="Aamy"/>
    <property type="match status" value="1"/>
</dbReference>
<comment type="catalytic activity">
    <reaction evidence="1">
        <text>Transfers a segment of a (1-&gt;4)-alpha-D-glucan chain to a primary hydroxy group in a similar glucan chain.</text>
        <dbReference type="EC" id="2.4.1.18"/>
    </reaction>
</comment>
<accession>A0A9W4I901</accession>
<protein>
    <recommendedName>
        <fullName evidence="5">1,4-alpha-glucan-branching enzyme</fullName>
        <ecNumber evidence="4">2.4.1.18</ecNumber>
    </recommendedName>
    <alternativeName>
        <fullName evidence="9">Glycogen-branching enzyme</fullName>
    </alternativeName>
</protein>
<evidence type="ECO:0000313" key="13">
    <source>
        <dbReference type="EMBL" id="CAG8242945.1"/>
    </source>
</evidence>
<dbReference type="PANTHER" id="PTHR43651:SF3">
    <property type="entry name" value="1,4-ALPHA-GLUCAN-BRANCHING ENZYME"/>
    <property type="match status" value="1"/>
</dbReference>
<feature type="active site" description="Nucleophile" evidence="11">
    <location>
        <position position="374"/>
    </location>
</feature>
<dbReference type="InterPro" id="IPR013780">
    <property type="entry name" value="Glyco_hydro_b"/>
</dbReference>
<proteinExistence type="inferred from homology"/>
<evidence type="ECO:0000256" key="10">
    <source>
        <dbReference type="ARBA" id="ARBA00049618"/>
    </source>
</evidence>
<evidence type="ECO:0000256" key="7">
    <source>
        <dbReference type="ARBA" id="ARBA00022679"/>
    </source>
</evidence>
<evidence type="ECO:0000256" key="2">
    <source>
        <dbReference type="ARBA" id="ARBA00004964"/>
    </source>
</evidence>
<dbReference type="FunFam" id="2.60.40.10:FF:000250">
    <property type="entry name" value="1,4-alpha-glucan-branching enzyme, chloroplastic/amyloplastic"/>
    <property type="match status" value="1"/>
</dbReference>
<reference evidence="13" key="1">
    <citation type="submission" date="2021-07" db="EMBL/GenBank/DDBJ databases">
        <authorList>
            <person name="Branca A.L. A."/>
        </authorList>
    </citation>
    <scope>NUCLEOTIDE SEQUENCE</scope>
</reference>
<evidence type="ECO:0000256" key="1">
    <source>
        <dbReference type="ARBA" id="ARBA00000826"/>
    </source>
</evidence>
<dbReference type="CDD" id="cd11321">
    <property type="entry name" value="AmyAc_bac_euk_BE"/>
    <property type="match status" value="1"/>
</dbReference>
<name>A0A9W4I901_9EURO</name>
<dbReference type="InterPro" id="IPR013783">
    <property type="entry name" value="Ig-like_fold"/>
</dbReference>
<keyword evidence="8" id="KW-0320">Glycogen biosynthesis</keyword>
<dbReference type="SUPFAM" id="SSF51445">
    <property type="entry name" value="(Trans)glycosidases"/>
    <property type="match status" value="1"/>
</dbReference>
<evidence type="ECO:0000259" key="12">
    <source>
        <dbReference type="SMART" id="SM00642"/>
    </source>
</evidence>
<comment type="similarity">
    <text evidence="3">Belongs to the glycosyl hydrolase 13 family. GlgB subfamily.</text>
</comment>
<dbReference type="GO" id="GO:0003844">
    <property type="term" value="F:1,4-alpha-glucan branching enzyme activity"/>
    <property type="evidence" value="ECO:0007669"/>
    <property type="project" value="UniProtKB-EC"/>
</dbReference>
<evidence type="ECO:0000256" key="11">
    <source>
        <dbReference type="PIRSR" id="PIRSR000463-1"/>
    </source>
</evidence>
<evidence type="ECO:0000313" key="14">
    <source>
        <dbReference type="Proteomes" id="UP001152646"/>
    </source>
</evidence>
<dbReference type="SUPFAM" id="SSF51011">
    <property type="entry name" value="Glycosyl hydrolase domain"/>
    <property type="match status" value="1"/>
</dbReference>